<sequence>CGLLLVPKLHVFCSWWKRQEICLTINWIFHNRVIFWIFRRKFFCFYVSFGHFEYIYTWRSWFILMACFLGSCGKRQEKSNIEEALP</sequence>
<dbReference type="Proteomes" id="UP000321570">
    <property type="component" value="Unassembled WGS sequence"/>
</dbReference>
<feature type="non-terminal residue" evidence="1">
    <location>
        <position position="1"/>
    </location>
</feature>
<keyword evidence="2" id="KW-1185">Reference proteome</keyword>
<gene>
    <name evidence="1" type="ORF">WMSIL1_LOCUS14826</name>
</gene>
<protein>
    <submittedName>
        <fullName evidence="1">Uncharacterized protein</fullName>
    </submittedName>
</protein>
<dbReference type="AlphaFoldDB" id="A0A564ZE92"/>
<name>A0A564ZE92_HYMDI</name>
<accession>A0A564ZE92</accession>
<evidence type="ECO:0000313" key="2">
    <source>
        <dbReference type="Proteomes" id="UP000321570"/>
    </source>
</evidence>
<organism evidence="1 2">
    <name type="scientific">Hymenolepis diminuta</name>
    <name type="common">Rat tapeworm</name>
    <dbReference type="NCBI Taxonomy" id="6216"/>
    <lineage>
        <taxon>Eukaryota</taxon>
        <taxon>Metazoa</taxon>
        <taxon>Spiralia</taxon>
        <taxon>Lophotrochozoa</taxon>
        <taxon>Platyhelminthes</taxon>
        <taxon>Cestoda</taxon>
        <taxon>Eucestoda</taxon>
        <taxon>Cyclophyllidea</taxon>
        <taxon>Hymenolepididae</taxon>
        <taxon>Hymenolepis</taxon>
    </lineage>
</organism>
<proteinExistence type="predicted"/>
<reference evidence="1 2" key="1">
    <citation type="submission" date="2019-07" db="EMBL/GenBank/DDBJ databases">
        <authorList>
            <person name="Jastrzebski P J."/>
            <person name="Paukszto L."/>
            <person name="Jastrzebski P J."/>
        </authorList>
    </citation>
    <scope>NUCLEOTIDE SEQUENCE [LARGE SCALE GENOMIC DNA]</scope>
    <source>
        <strain evidence="1 2">WMS-il1</strain>
    </source>
</reference>
<evidence type="ECO:0000313" key="1">
    <source>
        <dbReference type="EMBL" id="VUZ57383.1"/>
    </source>
</evidence>
<dbReference type="EMBL" id="CABIJS010000717">
    <property type="protein sequence ID" value="VUZ57383.1"/>
    <property type="molecule type" value="Genomic_DNA"/>
</dbReference>